<organism evidence="1 2">
    <name type="scientific">Xanthomonas axonopodis pv. melhusii</name>
    <dbReference type="NCBI Taxonomy" id="487834"/>
    <lineage>
        <taxon>Bacteria</taxon>
        <taxon>Pseudomonadati</taxon>
        <taxon>Pseudomonadota</taxon>
        <taxon>Gammaproteobacteria</taxon>
        <taxon>Lysobacterales</taxon>
        <taxon>Lysobacteraceae</taxon>
        <taxon>Xanthomonas</taxon>
    </lineage>
</organism>
<name>A0A1T1NVN5_9XANT</name>
<evidence type="ECO:0000313" key="1">
    <source>
        <dbReference type="EMBL" id="OOW67431.1"/>
    </source>
</evidence>
<evidence type="ECO:0008006" key="3">
    <source>
        <dbReference type="Google" id="ProtNLM"/>
    </source>
</evidence>
<accession>A0A1T1NVN5</accession>
<comment type="caution">
    <text evidence="1">The sequence shown here is derived from an EMBL/GenBank/DDBJ whole genome shotgun (WGS) entry which is preliminary data.</text>
</comment>
<dbReference type="RefSeq" id="WP_078564765.1">
    <property type="nucleotide sequence ID" value="NZ_LOJW01000040.1"/>
</dbReference>
<dbReference type="Proteomes" id="UP000190559">
    <property type="component" value="Unassembled WGS sequence"/>
</dbReference>
<reference evidence="1 2" key="1">
    <citation type="submission" date="2015-12" db="EMBL/GenBank/DDBJ databases">
        <authorList>
            <person name="Shamseldin A."/>
            <person name="Moawad H."/>
            <person name="Abd El-Rahim W.M."/>
            <person name="Sadowsky M.J."/>
        </authorList>
    </citation>
    <scope>NUCLEOTIDE SEQUENCE [LARGE SCALE GENOMIC DNA]</scope>
    <source>
        <strain evidence="1 2">LMG9050</strain>
    </source>
</reference>
<sequence length="131" mass="14414">MREFVTTDAARAQLRLDTDADGEWLAIWIPAVSEMVAAWLKQDWRLYLLKRDAAGELVRDASGVPMPVLDQQDNPVLHPSVIAATLLELASQYRYREGEGDNVVTADAGHGYVLTKAATAQLVPLRRATVA</sequence>
<dbReference type="Gene3D" id="1.10.3230.30">
    <property type="entry name" value="Phage gp6-like head-tail connector protein"/>
    <property type="match status" value="1"/>
</dbReference>
<proteinExistence type="predicted"/>
<gene>
    <name evidence="1" type="ORF">Xmlh_17355</name>
</gene>
<dbReference type="AlphaFoldDB" id="A0A1T1NVN5"/>
<protein>
    <recommendedName>
        <fullName evidence="3">Phage gp6-like head-tail connector protein</fullName>
    </recommendedName>
</protein>
<evidence type="ECO:0000313" key="2">
    <source>
        <dbReference type="Proteomes" id="UP000190559"/>
    </source>
</evidence>
<dbReference type="EMBL" id="LOJW01000040">
    <property type="protein sequence ID" value="OOW67431.1"/>
    <property type="molecule type" value="Genomic_DNA"/>
</dbReference>